<organism evidence="1 2">
    <name type="scientific">Thermaerobacter marianensis (strain ATCC 700841 / DSM 12885 / JCM 10246 / 7p75a)</name>
    <dbReference type="NCBI Taxonomy" id="644966"/>
    <lineage>
        <taxon>Bacteria</taxon>
        <taxon>Bacillati</taxon>
        <taxon>Bacillota</taxon>
        <taxon>Clostridia</taxon>
        <taxon>Eubacteriales</taxon>
        <taxon>Clostridiales Family XVII. Incertae Sedis</taxon>
        <taxon>Thermaerobacter</taxon>
    </lineage>
</organism>
<evidence type="ECO:0000313" key="2">
    <source>
        <dbReference type="Proteomes" id="UP000008915"/>
    </source>
</evidence>
<name>E6SJ60_THEM7</name>
<evidence type="ECO:0000313" key="1">
    <source>
        <dbReference type="EMBL" id="ADU52084.1"/>
    </source>
</evidence>
<sequence>MRANKGIIAFVSQGLLDWASGLKELGILPISLDGSPLEHATPPAIHVDPALTPPQDESHLRVVATRVTTLGAYITRIDLHPDSIDVTIVPQDGTFHDVEIDLNRYKNGQRVPVRFIVTGPYQEFVVEKVPAGN</sequence>
<proteinExistence type="predicted"/>
<dbReference type="AlphaFoldDB" id="E6SJ60"/>
<dbReference type="EMBL" id="CP002344">
    <property type="protein sequence ID" value="ADU52084.1"/>
    <property type="molecule type" value="Genomic_DNA"/>
</dbReference>
<gene>
    <name evidence="1" type="ordered locus">Tmar_2003</name>
</gene>
<reference evidence="2" key="2">
    <citation type="journal article" date="2010" name="Stand. Genomic Sci.">
        <title>Complete genome sequence of Thermaerobacter marianensis type strain (7p75aT).</title>
        <authorList>
            <person name="Han C."/>
            <person name="Gu W."/>
            <person name="Zhang X."/>
            <person name="Lapidus A."/>
            <person name="Nolan M."/>
            <person name="Copeland A."/>
            <person name="Lucas S."/>
            <person name="Glavina Del Rio T."/>
            <person name="Tice H."/>
            <person name="Cheng J."/>
            <person name="Tapia R."/>
            <person name="Goodwin L."/>
            <person name="Pitluck S."/>
            <person name="Pagani I."/>
            <person name="Ivanova N."/>
            <person name="Mavromatis K."/>
            <person name="Mikhailova N."/>
            <person name="Pati A."/>
            <person name="Chen A."/>
            <person name="Palaniappan K."/>
            <person name="Land M."/>
            <person name="Hauser L."/>
            <person name="Chang Y."/>
            <person name="Jeffries C."/>
            <person name="Schneider S."/>
            <person name="Rohde M."/>
            <person name="Goker M."/>
            <person name="Pukall R."/>
            <person name="Woyke T."/>
            <person name="Bristow J."/>
            <person name="Eisen J."/>
            <person name="Markowitz V."/>
            <person name="Hugenholtz P."/>
            <person name="Kyrpides N."/>
            <person name="Klenk H."/>
            <person name="Detter J."/>
        </authorList>
    </citation>
    <scope>NUCLEOTIDE SEQUENCE [LARGE SCALE GENOMIC DNA]</scope>
    <source>
        <strain evidence="2">ATCC 700841 / DSM 12885 / JCM 10246 / 7p75a</strain>
    </source>
</reference>
<dbReference type="KEGG" id="tmr:Tmar_2003"/>
<protein>
    <submittedName>
        <fullName evidence="1">Uncharacterized protein</fullName>
    </submittedName>
</protein>
<keyword evidence="2" id="KW-1185">Reference proteome</keyword>
<dbReference type="HOGENOM" id="CLU_1905780_0_0_9"/>
<reference evidence="1 2" key="1">
    <citation type="journal article" date="2010" name="Stand. Genomic Sci.">
        <title>Complete genome sequence of Thermaerobacter marianensis type strain (7p75a).</title>
        <authorList>
            <person name="Han C."/>
            <person name="Gu W."/>
            <person name="Zhang X."/>
            <person name="Lapidus A."/>
            <person name="Nolan M."/>
            <person name="Copeland A."/>
            <person name="Lucas S."/>
            <person name="Del Rio T.G."/>
            <person name="Tice H."/>
            <person name="Cheng J.F."/>
            <person name="Tapia R."/>
            <person name="Goodwin L."/>
            <person name="Pitluck S."/>
            <person name="Pagani I."/>
            <person name="Ivanova N."/>
            <person name="Mavromatis K."/>
            <person name="Mikhailova N."/>
            <person name="Pati A."/>
            <person name="Chen A."/>
            <person name="Palaniappan K."/>
            <person name="Land M."/>
            <person name="Hauser L."/>
            <person name="Chang Y.J."/>
            <person name="Jeffries C.D."/>
            <person name="Schneider S."/>
            <person name="Rohde M."/>
            <person name="Goker M."/>
            <person name="Pukall R."/>
            <person name="Woyke T."/>
            <person name="Bristow J."/>
            <person name="Eisen J.A."/>
            <person name="Markowitz V."/>
            <person name="Hugenholtz P."/>
            <person name="Kyrpides N.C."/>
            <person name="Klenk H.P."/>
            <person name="Detter J.C."/>
        </authorList>
    </citation>
    <scope>NUCLEOTIDE SEQUENCE [LARGE SCALE GENOMIC DNA]</scope>
    <source>
        <strain evidence="2">ATCC 700841 / DSM 12885 / JCM 10246 / 7p75a</strain>
    </source>
</reference>
<dbReference type="Proteomes" id="UP000008915">
    <property type="component" value="Chromosome"/>
</dbReference>
<accession>E6SJ60</accession>